<proteinExistence type="predicted"/>
<evidence type="ECO:0000313" key="6">
    <source>
        <dbReference type="EMBL" id="SCN23942.1"/>
    </source>
</evidence>
<dbReference type="OrthoDB" id="390682at2759"/>
<dbReference type="Proteomes" id="UP000220214">
    <property type="component" value="Chromosome 7"/>
</dbReference>
<evidence type="ECO:0000313" key="12">
    <source>
        <dbReference type="Proteomes" id="UP000220214"/>
    </source>
</evidence>
<evidence type="ECO:0000259" key="3">
    <source>
        <dbReference type="PROSITE" id="PS51412"/>
    </source>
</evidence>
<feature type="transmembrane region" description="Helical" evidence="2">
    <location>
        <begin position="12"/>
        <end position="28"/>
    </location>
</feature>
<keyword evidence="1" id="KW-0175">Coiled coil</keyword>
<organism evidence="4 9">
    <name type="scientific">Plasmodium berghei</name>
    <dbReference type="NCBI Taxonomy" id="5821"/>
    <lineage>
        <taxon>Eukaryota</taxon>
        <taxon>Sar</taxon>
        <taxon>Alveolata</taxon>
        <taxon>Apicomplexa</taxon>
        <taxon>Aconoidasida</taxon>
        <taxon>Haemosporida</taxon>
        <taxon>Plasmodiidae</taxon>
        <taxon>Plasmodium</taxon>
        <taxon>Plasmodium (Vinckeia)</taxon>
    </lineage>
</organism>
<evidence type="ECO:0000313" key="7">
    <source>
        <dbReference type="EMBL" id="SCO59321.1"/>
    </source>
</evidence>
<dbReference type="EMBL" id="LT608143">
    <property type="protein sequence ID" value="SCM20342.1"/>
    <property type="molecule type" value="Genomic_DNA"/>
</dbReference>
<dbReference type="VEuPathDB" id="PlasmoDB:PBANKA_0711400"/>
<dbReference type="Proteomes" id="UP000219974">
    <property type="component" value="Chromosome 7"/>
</dbReference>
<feature type="domain" description="MACPF" evidence="3">
    <location>
        <begin position="34"/>
        <end position="401"/>
    </location>
</feature>
<sequence>MVINLEIKFPKISAYLILCFFMVGGFVMCYDHNDETKEEFLSSNEIYNKYIGKGYDIMFGWPLPNNELNEDAGFKEIIFDTKNNIDYINENACHKEEYFKFIEDINDVTYIALNNISIDDLDRNINPFSASIPYKGYFTDLEIKKRKYIVAENTCLHSYATYSLRESIKNINSDFLLDTENLPILSKSITEKTCSKLIYMYNSKNDQCIKFIKPWIDFFRKYGTHVIVSAHFGGKTINTLEVPIHKFEELKIYNYKYPIENNRYLNVFKDRLLLQKILKIEKGEYAYRGGSQDNYMEDEQAEKNNDNLEKKANDVLNKYENSTSNKINLDIKGGTKLNEDWKQLTYEKWRNSIYTNIAPIYLDLFSLSSFMHIEKKESYNNALLYYNNLFGMNQENYYYSQNITDILLDGKQITGSGKGSLILTCPDGYTKSTGFIFAFDKSVELTNNQKKKKKILENRIKVHPCYNKGDYDTSCSYINKNSEIITFGWIYCVKYNFIKFETIYKKSDNESSDGKELDITCSDGNKLGLAFKIKLDQDKNLDKIKIKPCSIGDNKCIIEKMKNNTDYLIWGFCIPSFYQSINSLQLIYIDQDDVTANVQGACSDIYKNEYDNIFLGFTFAFRKDLIDGFNISTCYGGVKYCVSKIHESKKNISTSKNTEKNYVGMFLMCQNHGGNEHKFVTH</sequence>
<dbReference type="EMBL" id="LT614633">
    <property type="protein sequence ID" value="SCN23942.1"/>
    <property type="molecule type" value="Genomic_DNA"/>
</dbReference>
<evidence type="ECO:0000313" key="9">
    <source>
        <dbReference type="Proteomes" id="UP000069549"/>
    </source>
</evidence>
<evidence type="ECO:0000313" key="4">
    <source>
        <dbReference type="EMBL" id="CXI24976.1"/>
    </source>
</evidence>
<feature type="coiled-coil region" evidence="1">
    <location>
        <begin position="298"/>
        <end position="325"/>
    </location>
</feature>
<dbReference type="EMBL" id="LT160027">
    <property type="protein sequence ID" value="CXI24976.1"/>
    <property type="molecule type" value="Genomic_DNA"/>
</dbReference>
<dbReference type="AlphaFoldDB" id="A0A0Y9VNP0"/>
<evidence type="ECO:0000313" key="13">
    <source>
        <dbReference type="Proteomes" id="UP000516480"/>
    </source>
</evidence>
<dbReference type="EMBL" id="LT608271">
    <property type="protein sequence ID" value="SCO59321.1"/>
    <property type="molecule type" value="Genomic_DNA"/>
</dbReference>
<dbReference type="Proteomes" id="UP000069549">
    <property type="component" value="Chromosome 7"/>
</dbReference>
<dbReference type="InterPro" id="IPR020864">
    <property type="entry name" value="MACPF"/>
</dbReference>
<keyword evidence="2" id="KW-1133">Transmembrane helix</keyword>
<dbReference type="Proteomes" id="UP000219860">
    <property type="component" value="Chromosome 7"/>
</dbReference>
<accession>A0A0Y9VNP0</accession>
<protein>
    <submittedName>
        <fullName evidence="4">Perforin-like protein 4</fullName>
    </submittedName>
</protein>
<evidence type="ECO:0000256" key="2">
    <source>
        <dbReference type="SAM" id="Phobius"/>
    </source>
</evidence>
<dbReference type="EMBL" id="LT608255">
    <property type="protein sequence ID" value="SCO60387.1"/>
    <property type="molecule type" value="Genomic_DNA"/>
</dbReference>
<gene>
    <name evidence="4" type="primary">PLP4</name>
    <name evidence="4" type="ORF">PBK173_000130800</name>
    <name evidence="6" type="ORF">PBNK65E_000124200</name>
    <name evidence="5" type="ORF">PBNK65NY_000123500</name>
    <name evidence="8" type="ORF">PBSP11A_000123700</name>
    <name evidence="7" type="ORF">PBSP11RLL_000123500</name>
</gene>
<dbReference type="OMA" id="AHGKNAH"/>
<dbReference type="Pfam" id="PF01823">
    <property type="entry name" value="MACPF"/>
    <property type="match status" value="1"/>
</dbReference>
<evidence type="ECO:0000313" key="5">
    <source>
        <dbReference type="EMBL" id="SCM20342.1"/>
    </source>
</evidence>
<dbReference type="Proteomes" id="UP000516480">
    <property type="component" value="Chromosome 7"/>
</dbReference>
<keyword evidence="2" id="KW-0812">Transmembrane</keyword>
<evidence type="ECO:0000313" key="11">
    <source>
        <dbReference type="Proteomes" id="UP000219974"/>
    </source>
</evidence>
<name>A0A0Y9VNP0_PLABE</name>
<dbReference type="PROSITE" id="PS51412">
    <property type="entry name" value="MACPF_2"/>
    <property type="match status" value="1"/>
</dbReference>
<reference evidence="4 9" key="1">
    <citation type="submission" date="2016-02" db="EMBL/GenBank/DDBJ databases">
        <authorList>
            <consortium name="Pathogen Informatics"/>
        </authorList>
    </citation>
    <scope>NUCLEOTIDE SEQUENCE [LARGE SCALE GENOMIC DNA]</scope>
    <source>
        <strain evidence="4 9">K173</strain>
        <strain evidence="5 13">NK65 ny</strain>
        <strain evidence="6 12">NK65e</strain>
        <strain evidence="8 10">SP11 Antwerpcl1</strain>
        <strain evidence="7 11">SP11 RLL</strain>
    </source>
</reference>
<evidence type="ECO:0000313" key="10">
    <source>
        <dbReference type="Proteomes" id="UP000219860"/>
    </source>
</evidence>
<evidence type="ECO:0000313" key="8">
    <source>
        <dbReference type="EMBL" id="SCO60387.1"/>
    </source>
</evidence>
<keyword evidence="2" id="KW-0472">Membrane</keyword>
<evidence type="ECO:0000256" key="1">
    <source>
        <dbReference type="SAM" id="Coils"/>
    </source>
</evidence>